<evidence type="ECO:0000259" key="7">
    <source>
        <dbReference type="PROSITE" id="PS50156"/>
    </source>
</evidence>
<evidence type="ECO:0000256" key="6">
    <source>
        <dbReference type="SAM" id="Phobius"/>
    </source>
</evidence>
<evidence type="ECO:0000256" key="1">
    <source>
        <dbReference type="ARBA" id="ARBA00004651"/>
    </source>
</evidence>
<dbReference type="InterPro" id="IPR050545">
    <property type="entry name" value="Mycobact_MmpL"/>
</dbReference>
<feature type="transmembrane region" description="Helical" evidence="6">
    <location>
        <begin position="34"/>
        <end position="53"/>
    </location>
</feature>
<feature type="transmembrane region" description="Helical" evidence="6">
    <location>
        <begin position="553"/>
        <end position="574"/>
    </location>
</feature>
<feature type="transmembrane region" description="Helical" evidence="6">
    <location>
        <begin position="669"/>
        <end position="695"/>
    </location>
</feature>
<feature type="transmembrane region" description="Helical" evidence="6">
    <location>
        <begin position="299"/>
        <end position="321"/>
    </location>
</feature>
<accession>A0ABU7FLR4</accession>
<feature type="domain" description="SSD" evidence="7">
    <location>
        <begin position="521"/>
        <end position="694"/>
    </location>
</feature>
<feature type="transmembrane region" description="Helical" evidence="6">
    <location>
        <begin position="327"/>
        <end position="352"/>
    </location>
</feature>
<feature type="domain" description="SSD" evidence="7">
    <location>
        <begin position="205"/>
        <end position="350"/>
    </location>
</feature>
<evidence type="ECO:0000256" key="4">
    <source>
        <dbReference type="ARBA" id="ARBA00022989"/>
    </source>
</evidence>
<feature type="transmembrane region" description="Helical" evidence="6">
    <location>
        <begin position="643"/>
        <end position="663"/>
    </location>
</feature>
<feature type="transmembrane region" description="Helical" evidence="6">
    <location>
        <begin position="527"/>
        <end position="546"/>
    </location>
</feature>
<dbReference type="SUPFAM" id="SSF82866">
    <property type="entry name" value="Multidrug efflux transporter AcrB transmembrane domain"/>
    <property type="match status" value="2"/>
</dbReference>
<dbReference type="Gene3D" id="1.20.1640.10">
    <property type="entry name" value="Multidrug efflux transporter AcrB transmembrane domain"/>
    <property type="match status" value="2"/>
</dbReference>
<protein>
    <submittedName>
        <fullName evidence="8">MMPL family transporter</fullName>
    </submittedName>
</protein>
<feature type="transmembrane region" description="Helical" evidence="6">
    <location>
        <begin position="594"/>
        <end position="615"/>
    </location>
</feature>
<evidence type="ECO:0000256" key="2">
    <source>
        <dbReference type="ARBA" id="ARBA00022475"/>
    </source>
</evidence>
<feature type="transmembrane region" description="Helical" evidence="6">
    <location>
        <begin position="251"/>
        <end position="272"/>
    </location>
</feature>
<comment type="subcellular location">
    <subcellularLocation>
        <location evidence="1">Cell membrane</location>
        <topology evidence="1">Multi-pass membrane protein</topology>
    </subcellularLocation>
</comment>
<dbReference type="PANTHER" id="PTHR33406">
    <property type="entry name" value="MEMBRANE PROTEIN MJ1562-RELATED"/>
    <property type="match status" value="1"/>
</dbReference>
<evidence type="ECO:0000313" key="8">
    <source>
        <dbReference type="EMBL" id="MED7825056.1"/>
    </source>
</evidence>
<reference evidence="8" key="1">
    <citation type="submission" date="2024-01" db="EMBL/GenBank/DDBJ databases">
        <title>First draft genome sequence data of TA4-1, the type strain of Gram-positive actinobacterium Streptomyces chiangmaiensis.</title>
        <authorList>
            <person name="Yasawong M."/>
            <person name="Nantapong N."/>
        </authorList>
    </citation>
    <scope>NUCLEOTIDE SEQUENCE</scope>
    <source>
        <strain evidence="8">TA4-1</strain>
    </source>
</reference>
<keyword evidence="5 6" id="KW-0472">Membrane</keyword>
<dbReference type="PANTHER" id="PTHR33406:SF13">
    <property type="entry name" value="MEMBRANE PROTEIN YDFJ"/>
    <property type="match status" value="1"/>
</dbReference>
<dbReference type="RefSeq" id="WP_329509479.1">
    <property type="nucleotide sequence ID" value="NZ_BAAAYZ010000024.1"/>
</dbReference>
<dbReference type="Pfam" id="PF03176">
    <property type="entry name" value="MMPL"/>
    <property type="match status" value="2"/>
</dbReference>
<dbReference type="EMBL" id="JAYWVC010000093">
    <property type="protein sequence ID" value="MED7825056.1"/>
    <property type="molecule type" value="Genomic_DNA"/>
</dbReference>
<dbReference type="PROSITE" id="PS50156">
    <property type="entry name" value="SSD"/>
    <property type="match status" value="2"/>
</dbReference>
<keyword evidence="2" id="KW-1003">Cell membrane</keyword>
<dbReference type="Proteomes" id="UP001333996">
    <property type="component" value="Unassembled WGS sequence"/>
</dbReference>
<sequence>MSVGTSEPVRTQEPPGRRTLADRTTAVLVGRRKLVMLAWLMIVLLAAPFAATVNGALSGAGWNAQGSESEKVRQELRSGFADLSAEAAVVVVHVSSQGERDAAVDAVIKRVGGSSAVEKFTDPREQPPQAGLVSEDGQTALVPVQLKADDEAGLPEAAGKVSDAVDQAKLPQGATADVTGEWPVWADFNKSNEKAMLKAEILSGLPVMILLVVVFGSLVAAGMPMMLAMVGIAGAYGALHLITMATPLSVWSMNFSMMIGMALGIDYSLFIVTRYRAERAKGSDTQAALATTLATSGKAIVLSGLALIMALGALFLLPVMVFRSMALGMILAVVAVVAAALTLLPAVLAALGDRVLRGRAQRTGRSEARWGRWSDGVVRRPTVGLVAGLLLLGGLTVPVASVELGMPGARVVDAGYSSRDGYETLVDAFGPGAGATIYITTPEDDADAVVQAAKNLTGVKDAQVATQAADTGRTVVRVTPTTAIDDNRTSDLVTDLRTKLDTTSPKALVGGPAAQNHDMTDALAASAPWIISLVLAMSLLMMLIVFRSVLIALVSVVMNLLTVGAAFGIASIIFQHGVGASLIGIDSQGFIDAWAPVFFFAILFGLSMDYQLFLLASIREKYEQTGDTRRAVRDGIAATGRPITNAAIIMVIVFVAFGVTGPIPPTELGITLAIAVILDATIVRMLIVPASLAIFGDANWKMPRWLDRVLPAVTFRH</sequence>
<evidence type="ECO:0000313" key="9">
    <source>
        <dbReference type="Proteomes" id="UP001333996"/>
    </source>
</evidence>
<gene>
    <name evidence="8" type="ORF">VXC91_24475</name>
</gene>
<keyword evidence="3 6" id="KW-0812">Transmembrane</keyword>
<dbReference type="InterPro" id="IPR000731">
    <property type="entry name" value="SSD"/>
</dbReference>
<organism evidence="8 9">
    <name type="scientific">Streptomyces chiangmaiensis</name>
    <dbReference type="NCBI Taxonomy" id="766497"/>
    <lineage>
        <taxon>Bacteria</taxon>
        <taxon>Bacillati</taxon>
        <taxon>Actinomycetota</taxon>
        <taxon>Actinomycetes</taxon>
        <taxon>Kitasatosporales</taxon>
        <taxon>Streptomycetaceae</taxon>
        <taxon>Streptomyces</taxon>
    </lineage>
</organism>
<feature type="transmembrane region" description="Helical" evidence="6">
    <location>
        <begin position="201"/>
        <end position="220"/>
    </location>
</feature>
<keyword evidence="9" id="KW-1185">Reference proteome</keyword>
<feature type="transmembrane region" description="Helical" evidence="6">
    <location>
        <begin position="382"/>
        <end position="401"/>
    </location>
</feature>
<comment type="caution">
    <text evidence="8">The sequence shown here is derived from an EMBL/GenBank/DDBJ whole genome shotgun (WGS) entry which is preliminary data.</text>
</comment>
<evidence type="ECO:0000256" key="5">
    <source>
        <dbReference type="ARBA" id="ARBA00023136"/>
    </source>
</evidence>
<proteinExistence type="predicted"/>
<name>A0ABU7FLR4_9ACTN</name>
<dbReference type="InterPro" id="IPR004869">
    <property type="entry name" value="MMPL_dom"/>
</dbReference>
<keyword evidence="4 6" id="KW-1133">Transmembrane helix</keyword>
<evidence type="ECO:0000256" key="3">
    <source>
        <dbReference type="ARBA" id="ARBA00022692"/>
    </source>
</evidence>